<feature type="compositionally biased region" description="Low complexity" evidence="1">
    <location>
        <begin position="46"/>
        <end position="59"/>
    </location>
</feature>
<evidence type="ECO:0000313" key="3">
    <source>
        <dbReference type="Proteomes" id="UP000189229"/>
    </source>
</evidence>
<dbReference type="EMBL" id="MVBM01000012">
    <property type="protein sequence ID" value="OOK64593.1"/>
    <property type="molecule type" value="Genomic_DNA"/>
</dbReference>
<dbReference type="Proteomes" id="UP000189229">
    <property type="component" value="Unassembled WGS sequence"/>
</dbReference>
<proteinExistence type="predicted"/>
<dbReference type="AlphaFoldDB" id="A0A1V3WC83"/>
<comment type="caution">
    <text evidence="2">The sequence shown here is derived from an EMBL/GenBank/DDBJ whole genome shotgun (WGS) entry which is preliminary data.</text>
</comment>
<dbReference type="InterPro" id="IPR019587">
    <property type="entry name" value="Polyketide_cyclase/dehydratase"/>
</dbReference>
<evidence type="ECO:0000256" key="1">
    <source>
        <dbReference type="SAM" id="MobiDB-lite"/>
    </source>
</evidence>
<feature type="region of interest" description="Disordered" evidence="1">
    <location>
        <begin position="38"/>
        <end position="79"/>
    </location>
</feature>
<accession>A0A1V3WC83</accession>
<organism evidence="2 3">
    <name type="scientific">Mycobacterium kansasii</name>
    <dbReference type="NCBI Taxonomy" id="1768"/>
    <lineage>
        <taxon>Bacteria</taxon>
        <taxon>Bacillati</taxon>
        <taxon>Actinomycetota</taxon>
        <taxon>Actinomycetes</taxon>
        <taxon>Mycobacteriales</taxon>
        <taxon>Mycobacteriaceae</taxon>
        <taxon>Mycobacterium</taxon>
    </lineage>
</organism>
<sequence length="79" mass="8348">MEASTWIDADPERVWSLVCDVELMPTLSNELQAVEWVDGPPGPGSAPGSSVTTSTTRSVNGAPRHKLSAAMSHTNSLGR</sequence>
<name>A0A1V3WC83_MYCKA</name>
<dbReference type="CDD" id="cd07812">
    <property type="entry name" value="SRPBCC"/>
    <property type="match status" value="1"/>
</dbReference>
<gene>
    <name evidence="2" type="ORF">BZL30_9043</name>
</gene>
<dbReference type="Pfam" id="PF10604">
    <property type="entry name" value="Polyketide_cyc2"/>
    <property type="match status" value="1"/>
</dbReference>
<protein>
    <submittedName>
        <fullName evidence="2">Polyketide cyclase / dehydrase and lipid transport family protein</fullName>
    </submittedName>
</protein>
<reference evidence="2 3" key="1">
    <citation type="submission" date="2017-02" db="EMBL/GenBank/DDBJ databases">
        <title>Complete genome sequences of Mycobacterium kansasii strains isolated from rhesus macaques.</title>
        <authorList>
            <person name="Panda A."/>
            <person name="Nagaraj S."/>
            <person name="Zhao X."/>
            <person name="Tettelin H."/>
            <person name="Detolla L.J."/>
        </authorList>
    </citation>
    <scope>NUCLEOTIDE SEQUENCE [LARGE SCALE GENOMIC DNA]</scope>
    <source>
        <strain evidence="2 3">11-3813</strain>
    </source>
</reference>
<dbReference type="Gene3D" id="3.30.530.20">
    <property type="match status" value="1"/>
</dbReference>
<dbReference type="SUPFAM" id="SSF55961">
    <property type="entry name" value="Bet v1-like"/>
    <property type="match status" value="1"/>
</dbReference>
<evidence type="ECO:0000313" key="2">
    <source>
        <dbReference type="EMBL" id="OOK64593.1"/>
    </source>
</evidence>
<dbReference type="InterPro" id="IPR023393">
    <property type="entry name" value="START-like_dom_sf"/>
</dbReference>